<accession>A0ABR4EK33</accession>
<evidence type="ECO:0000313" key="2">
    <source>
        <dbReference type="Proteomes" id="UP001600888"/>
    </source>
</evidence>
<proteinExistence type="predicted"/>
<evidence type="ECO:0000313" key="1">
    <source>
        <dbReference type="EMBL" id="KAL2282803.1"/>
    </source>
</evidence>
<organism evidence="1 2">
    <name type="scientific">Diaporthe vaccinii</name>
    <dbReference type="NCBI Taxonomy" id="105482"/>
    <lineage>
        <taxon>Eukaryota</taxon>
        <taxon>Fungi</taxon>
        <taxon>Dikarya</taxon>
        <taxon>Ascomycota</taxon>
        <taxon>Pezizomycotina</taxon>
        <taxon>Sordariomycetes</taxon>
        <taxon>Sordariomycetidae</taxon>
        <taxon>Diaporthales</taxon>
        <taxon>Diaporthaceae</taxon>
        <taxon>Diaporthe</taxon>
        <taxon>Diaporthe eres species complex</taxon>
    </lineage>
</organism>
<comment type="caution">
    <text evidence="1">The sequence shown here is derived from an EMBL/GenBank/DDBJ whole genome shotgun (WGS) entry which is preliminary data.</text>
</comment>
<reference evidence="1 2" key="1">
    <citation type="submission" date="2024-03" db="EMBL/GenBank/DDBJ databases">
        <title>A high-quality draft genome sequence of Diaporthe vaccinii, a causative agent of upright dieback and viscid rot disease in cranberry plants.</title>
        <authorList>
            <person name="Sarrasin M."/>
            <person name="Lang B.F."/>
            <person name="Burger G."/>
        </authorList>
    </citation>
    <scope>NUCLEOTIDE SEQUENCE [LARGE SCALE GENOMIC DNA]</scope>
    <source>
        <strain evidence="1 2">IS7</strain>
    </source>
</reference>
<sequence>MGALDEIGWPTLPEVCSPAVEGGGGRPIPRLPFSSSHLRLQACKLIVPDPWDHPPPSSFFLIIPLPSHIQVPKELHRPPRIP</sequence>
<keyword evidence="2" id="KW-1185">Reference proteome</keyword>
<gene>
    <name evidence="1" type="ORF">FJTKL_10413</name>
</gene>
<dbReference type="EMBL" id="JBAWTH010000047">
    <property type="protein sequence ID" value="KAL2282803.1"/>
    <property type="molecule type" value="Genomic_DNA"/>
</dbReference>
<protein>
    <submittedName>
        <fullName evidence="1">Uncharacterized protein</fullName>
    </submittedName>
</protein>
<dbReference type="Proteomes" id="UP001600888">
    <property type="component" value="Unassembled WGS sequence"/>
</dbReference>
<name>A0ABR4EK33_9PEZI</name>